<feature type="transmembrane region" description="Helical" evidence="7">
    <location>
        <begin position="80"/>
        <end position="100"/>
    </location>
</feature>
<feature type="transmembrane region" description="Helical" evidence="7">
    <location>
        <begin position="292"/>
        <end position="315"/>
    </location>
</feature>
<comment type="caution">
    <text evidence="8">The sequence shown here is derived from an EMBL/GenBank/DDBJ whole genome shotgun (WGS) entry which is preliminary data.</text>
</comment>
<name>A0A5B2VCG0_9HYPH</name>
<proteinExistence type="predicted"/>
<dbReference type="NCBIfam" id="TIGR00765">
    <property type="entry name" value="yihY_not_rbn"/>
    <property type="match status" value="1"/>
</dbReference>
<dbReference type="Proteomes" id="UP000323142">
    <property type="component" value="Unassembled WGS sequence"/>
</dbReference>
<dbReference type="PANTHER" id="PTHR30213:SF0">
    <property type="entry name" value="UPF0761 MEMBRANE PROTEIN YIHY"/>
    <property type="match status" value="1"/>
</dbReference>
<gene>
    <name evidence="8" type="ORF">F0L46_13655</name>
</gene>
<dbReference type="Pfam" id="PF03631">
    <property type="entry name" value="Virul_fac_BrkB"/>
    <property type="match status" value="1"/>
</dbReference>
<evidence type="ECO:0000256" key="2">
    <source>
        <dbReference type="ARBA" id="ARBA00022475"/>
    </source>
</evidence>
<feature type="transmembrane region" description="Helical" evidence="7">
    <location>
        <begin position="254"/>
        <end position="280"/>
    </location>
</feature>
<sequence>MDERVHQDDEVAKRVQELRAREEERVAKRVQERRAKEGGRGRDADKPTQIPASGWKEVAKRLYQEVSDDRIGSIAAGTTFFLLLALFPALAAMVSVYGLVADPASLEQHIASLRGVLPGEALGLIETELRRLVSQPSDGLGFKFALGLAVALWSANSGVKALFDALNVAYDEDEKRGFIALNVASLIFTLAAIVFVVMVIGVVAVLPNVLGYLPLGPFGKVLVAVLPPIVLFAVAIAGLAALYRYGPSRSRAKWSWITPGSIVAAVVWLIGSALFSWYVANFGSYNATYGSLGAVVGLMTWIYLSMWIVLVGAELNSELEHQTSRDTTTGPERPMGQRGAKMADHIAPAGS</sequence>
<evidence type="ECO:0000256" key="5">
    <source>
        <dbReference type="ARBA" id="ARBA00023136"/>
    </source>
</evidence>
<dbReference type="OrthoDB" id="9781030at2"/>
<feature type="region of interest" description="Disordered" evidence="6">
    <location>
        <begin position="321"/>
        <end position="351"/>
    </location>
</feature>
<keyword evidence="4 7" id="KW-1133">Transmembrane helix</keyword>
<accession>A0A5B2VCG0</accession>
<comment type="subcellular location">
    <subcellularLocation>
        <location evidence="1">Cell membrane</location>
        <topology evidence="1">Multi-pass membrane protein</topology>
    </subcellularLocation>
</comment>
<feature type="transmembrane region" description="Helical" evidence="7">
    <location>
        <begin position="218"/>
        <end position="242"/>
    </location>
</feature>
<keyword evidence="9" id="KW-1185">Reference proteome</keyword>
<keyword evidence="3 7" id="KW-0812">Transmembrane</keyword>
<reference evidence="8 9" key="2">
    <citation type="submission" date="2019-09" db="EMBL/GenBank/DDBJ databases">
        <authorList>
            <person name="Jin C."/>
        </authorList>
    </citation>
    <scope>NUCLEOTIDE SEQUENCE [LARGE SCALE GENOMIC DNA]</scope>
    <source>
        <strain evidence="8 9">BN140002</strain>
    </source>
</reference>
<dbReference type="RefSeq" id="WP_149818421.1">
    <property type="nucleotide sequence ID" value="NZ_VUOA01000024.1"/>
</dbReference>
<evidence type="ECO:0000256" key="4">
    <source>
        <dbReference type="ARBA" id="ARBA00022989"/>
    </source>
</evidence>
<evidence type="ECO:0000313" key="8">
    <source>
        <dbReference type="EMBL" id="KAA2236674.1"/>
    </source>
</evidence>
<dbReference type="GO" id="GO:0005886">
    <property type="term" value="C:plasma membrane"/>
    <property type="evidence" value="ECO:0007669"/>
    <property type="project" value="UniProtKB-SubCell"/>
</dbReference>
<reference evidence="8 9" key="1">
    <citation type="submission" date="2019-09" db="EMBL/GenBank/DDBJ databases">
        <title>Salinarimonas rosea gen. nov., sp. nov., a new member of the a-2 subgroup of the Proteobacteria.</title>
        <authorList>
            <person name="Liu J."/>
        </authorList>
    </citation>
    <scope>NUCLEOTIDE SEQUENCE [LARGE SCALE GENOMIC DNA]</scope>
    <source>
        <strain evidence="8 9">BN140002</strain>
    </source>
</reference>
<dbReference type="PANTHER" id="PTHR30213">
    <property type="entry name" value="INNER MEMBRANE PROTEIN YHJD"/>
    <property type="match status" value="1"/>
</dbReference>
<protein>
    <submittedName>
        <fullName evidence="8">YihY/virulence factor BrkB family protein</fullName>
    </submittedName>
</protein>
<organism evidence="8 9">
    <name type="scientific">Salinarimonas soli</name>
    <dbReference type="NCBI Taxonomy" id="1638099"/>
    <lineage>
        <taxon>Bacteria</taxon>
        <taxon>Pseudomonadati</taxon>
        <taxon>Pseudomonadota</taxon>
        <taxon>Alphaproteobacteria</taxon>
        <taxon>Hyphomicrobiales</taxon>
        <taxon>Salinarimonadaceae</taxon>
        <taxon>Salinarimonas</taxon>
    </lineage>
</organism>
<evidence type="ECO:0000313" key="9">
    <source>
        <dbReference type="Proteomes" id="UP000323142"/>
    </source>
</evidence>
<evidence type="ECO:0000256" key="6">
    <source>
        <dbReference type="SAM" id="MobiDB-lite"/>
    </source>
</evidence>
<dbReference type="PIRSF" id="PIRSF035875">
    <property type="entry name" value="RNase_BN"/>
    <property type="match status" value="1"/>
</dbReference>
<keyword evidence="5 7" id="KW-0472">Membrane</keyword>
<keyword evidence="2" id="KW-1003">Cell membrane</keyword>
<dbReference type="EMBL" id="VUOA01000024">
    <property type="protein sequence ID" value="KAA2236674.1"/>
    <property type="molecule type" value="Genomic_DNA"/>
</dbReference>
<evidence type="ECO:0000256" key="7">
    <source>
        <dbReference type="SAM" id="Phobius"/>
    </source>
</evidence>
<evidence type="ECO:0000256" key="3">
    <source>
        <dbReference type="ARBA" id="ARBA00022692"/>
    </source>
</evidence>
<dbReference type="InterPro" id="IPR017039">
    <property type="entry name" value="Virul_fac_BrkB"/>
</dbReference>
<feature type="transmembrane region" description="Helical" evidence="7">
    <location>
        <begin position="144"/>
        <end position="166"/>
    </location>
</feature>
<feature type="transmembrane region" description="Helical" evidence="7">
    <location>
        <begin position="178"/>
        <end position="206"/>
    </location>
</feature>
<feature type="compositionally biased region" description="Basic and acidic residues" evidence="6">
    <location>
        <begin position="26"/>
        <end position="46"/>
    </location>
</feature>
<dbReference type="AlphaFoldDB" id="A0A5B2VCG0"/>
<feature type="region of interest" description="Disordered" evidence="6">
    <location>
        <begin position="26"/>
        <end position="50"/>
    </location>
</feature>
<evidence type="ECO:0000256" key="1">
    <source>
        <dbReference type="ARBA" id="ARBA00004651"/>
    </source>
</evidence>